<dbReference type="Pfam" id="PF03947">
    <property type="entry name" value="Ribosomal_L2_C"/>
    <property type="match status" value="1"/>
</dbReference>
<evidence type="ECO:0000313" key="5">
    <source>
        <dbReference type="EMBL" id="MBA0612809.1"/>
    </source>
</evidence>
<dbReference type="GO" id="GO:0003723">
    <property type="term" value="F:RNA binding"/>
    <property type="evidence" value="ECO:0007669"/>
    <property type="project" value="TreeGrafter"/>
</dbReference>
<dbReference type="GO" id="GO:0003735">
    <property type="term" value="F:structural constituent of ribosome"/>
    <property type="evidence" value="ECO:0007669"/>
    <property type="project" value="InterPro"/>
</dbReference>
<keyword evidence="3" id="KW-0687">Ribonucleoprotein</keyword>
<feature type="non-terminal residue" evidence="5">
    <location>
        <position position="1"/>
    </location>
</feature>
<name>A0A7J8RG39_GOSDV</name>
<dbReference type="Proteomes" id="UP000593561">
    <property type="component" value="Unassembled WGS sequence"/>
</dbReference>
<protein>
    <recommendedName>
        <fullName evidence="4">Large ribosomal subunit protein uL2 C-terminal domain-containing protein</fullName>
    </recommendedName>
</protein>
<keyword evidence="2" id="KW-0689">Ribosomal protein</keyword>
<evidence type="ECO:0000313" key="6">
    <source>
        <dbReference type="Proteomes" id="UP000593561"/>
    </source>
</evidence>
<dbReference type="AlphaFoldDB" id="A0A7J8RG39"/>
<evidence type="ECO:0000259" key="4">
    <source>
        <dbReference type="SMART" id="SM01382"/>
    </source>
</evidence>
<dbReference type="InterPro" id="IPR014726">
    <property type="entry name" value="Ribosomal_uL2_dom3"/>
</dbReference>
<evidence type="ECO:0000256" key="1">
    <source>
        <dbReference type="ARBA" id="ARBA00005636"/>
    </source>
</evidence>
<comment type="caution">
    <text evidence="5">The sequence shown here is derived from an EMBL/GenBank/DDBJ whole genome shotgun (WGS) entry which is preliminary data.</text>
</comment>
<dbReference type="SMART" id="SM01382">
    <property type="entry name" value="Ribosomal_L2_C"/>
    <property type="match status" value="1"/>
</dbReference>
<dbReference type="PANTHER" id="PTHR13691:SF5">
    <property type="entry name" value="LARGE RIBOSOMAL SUBUNIT PROTEIN UL2M"/>
    <property type="match status" value="1"/>
</dbReference>
<evidence type="ECO:0000256" key="3">
    <source>
        <dbReference type="ARBA" id="ARBA00023274"/>
    </source>
</evidence>
<organism evidence="5 6">
    <name type="scientific">Gossypium davidsonii</name>
    <name type="common">Davidson's cotton</name>
    <name type="synonym">Gossypium klotzschianum subsp. davidsonii</name>
    <dbReference type="NCBI Taxonomy" id="34287"/>
    <lineage>
        <taxon>Eukaryota</taxon>
        <taxon>Viridiplantae</taxon>
        <taxon>Streptophyta</taxon>
        <taxon>Embryophyta</taxon>
        <taxon>Tracheophyta</taxon>
        <taxon>Spermatophyta</taxon>
        <taxon>Magnoliopsida</taxon>
        <taxon>eudicotyledons</taxon>
        <taxon>Gunneridae</taxon>
        <taxon>Pentapetalae</taxon>
        <taxon>rosids</taxon>
        <taxon>malvids</taxon>
        <taxon>Malvales</taxon>
        <taxon>Malvaceae</taxon>
        <taxon>Malvoideae</taxon>
        <taxon>Gossypium</taxon>
    </lineage>
</organism>
<dbReference type="EMBL" id="JABFAC010000005">
    <property type="protein sequence ID" value="MBA0612809.1"/>
    <property type="molecule type" value="Genomic_DNA"/>
</dbReference>
<reference evidence="5 6" key="1">
    <citation type="journal article" date="2019" name="Genome Biol. Evol.">
        <title>Insights into the evolution of the New World diploid cottons (Gossypium, subgenus Houzingenia) based on genome sequencing.</title>
        <authorList>
            <person name="Grover C.E."/>
            <person name="Arick M.A. 2nd"/>
            <person name="Thrash A."/>
            <person name="Conover J.L."/>
            <person name="Sanders W.S."/>
            <person name="Peterson D.G."/>
            <person name="Frelichowski J.E."/>
            <person name="Scheffler J.A."/>
            <person name="Scheffler B.E."/>
            <person name="Wendel J.F."/>
        </authorList>
    </citation>
    <scope>NUCLEOTIDE SEQUENCE [LARGE SCALE GENOMIC DNA]</scope>
    <source>
        <strain evidence="5">27</strain>
        <tissue evidence="5">Leaf</tissue>
    </source>
</reference>
<proteinExistence type="inferred from homology"/>
<dbReference type="InterPro" id="IPR002171">
    <property type="entry name" value="Ribosomal_uL2"/>
</dbReference>
<dbReference type="PANTHER" id="PTHR13691">
    <property type="entry name" value="RIBOSOMAL PROTEIN L2"/>
    <property type="match status" value="1"/>
</dbReference>
<keyword evidence="6" id="KW-1185">Reference proteome</keyword>
<dbReference type="InterPro" id="IPR022669">
    <property type="entry name" value="Ribosomal_uL2_C"/>
</dbReference>
<gene>
    <name evidence="5" type="ORF">Godav_013360</name>
</gene>
<dbReference type="GO" id="GO:0005762">
    <property type="term" value="C:mitochondrial large ribosomal subunit"/>
    <property type="evidence" value="ECO:0007669"/>
    <property type="project" value="TreeGrafter"/>
</dbReference>
<dbReference type="InterPro" id="IPR008991">
    <property type="entry name" value="Translation_prot_SH3-like_sf"/>
</dbReference>
<comment type="similarity">
    <text evidence="1">Belongs to the universal ribosomal protein uL2 family.</text>
</comment>
<dbReference type="Gene3D" id="4.10.950.10">
    <property type="entry name" value="Ribosomal protein L2, domain 3"/>
    <property type="match status" value="1"/>
</dbReference>
<sequence>SSGCCCKTNYKGGEIRYIKITFSGGPLDIQKLLNNSWIGGECSVNQKSLGRAGSKYWLDKHPVVKGVVMNLVDYPHGGGEGRAPIGRKNSQPFGVILHLE</sequence>
<evidence type="ECO:0000256" key="2">
    <source>
        <dbReference type="ARBA" id="ARBA00022980"/>
    </source>
</evidence>
<accession>A0A7J8RG39</accession>
<dbReference type="SUPFAM" id="SSF50104">
    <property type="entry name" value="Translation proteins SH3-like domain"/>
    <property type="match status" value="1"/>
</dbReference>
<feature type="domain" description="Large ribosomal subunit protein uL2 C-terminal" evidence="4">
    <location>
        <begin position="1"/>
        <end position="96"/>
    </location>
</feature>
<dbReference type="GO" id="GO:0032543">
    <property type="term" value="P:mitochondrial translation"/>
    <property type="evidence" value="ECO:0007669"/>
    <property type="project" value="TreeGrafter"/>
</dbReference>